<keyword evidence="2" id="KW-0472">Membrane</keyword>
<dbReference type="OrthoDB" id="7779177at2"/>
<feature type="transmembrane region" description="Helical" evidence="2">
    <location>
        <begin position="19"/>
        <end position="38"/>
    </location>
</feature>
<proteinExistence type="predicted"/>
<dbReference type="EMBL" id="QAOT01000006">
    <property type="protein sequence ID" value="PTR18913.1"/>
    <property type="molecule type" value="Genomic_DNA"/>
</dbReference>
<protein>
    <submittedName>
        <fullName evidence="3">Uncharacterized protein</fullName>
    </submittedName>
</protein>
<name>A0A2T5K925_9RHOB</name>
<comment type="caution">
    <text evidence="3">The sequence shown here is derived from an EMBL/GenBank/DDBJ whole genome shotgun (WGS) entry which is preliminary data.</text>
</comment>
<keyword evidence="2" id="KW-0812">Transmembrane</keyword>
<evidence type="ECO:0000256" key="1">
    <source>
        <dbReference type="SAM" id="MobiDB-lite"/>
    </source>
</evidence>
<reference evidence="3 4" key="1">
    <citation type="submission" date="2018-04" db="EMBL/GenBank/DDBJ databases">
        <title>Genomic Encyclopedia of Type Strains, Phase III (KMG-III): the genomes of soil and plant-associated and newly described type strains.</title>
        <authorList>
            <person name="Whitman W."/>
        </authorList>
    </citation>
    <scope>NUCLEOTIDE SEQUENCE [LARGE SCALE GENOMIC DNA]</scope>
    <source>
        <strain evidence="3 4">KA25</strain>
    </source>
</reference>
<gene>
    <name evidence="3" type="ORF">C8J28_10661</name>
</gene>
<evidence type="ECO:0000256" key="2">
    <source>
        <dbReference type="SAM" id="Phobius"/>
    </source>
</evidence>
<organism evidence="3 4">
    <name type="scientific">Cereibacter azotoformans</name>
    <dbReference type="NCBI Taxonomy" id="43057"/>
    <lineage>
        <taxon>Bacteria</taxon>
        <taxon>Pseudomonadati</taxon>
        <taxon>Pseudomonadota</taxon>
        <taxon>Alphaproteobacteria</taxon>
        <taxon>Rhodobacterales</taxon>
        <taxon>Paracoccaceae</taxon>
        <taxon>Cereibacter</taxon>
    </lineage>
</organism>
<dbReference type="AlphaFoldDB" id="A0A2T5K925"/>
<dbReference type="Proteomes" id="UP000244060">
    <property type="component" value="Unassembled WGS sequence"/>
</dbReference>
<accession>A0A2T5K925</accession>
<keyword evidence="4" id="KW-1185">Reference proteome</keyword>
<evidence type="ECO:0000313" key="4">
    <source>
        <dbReference type="Proteomes" id="UP000244060"/>
    </source>
</evidence>
<keyword evidence="2" id="KW-1133">Transmembrane helix</keyword>
<dbReference type="RefSeq" id="WP_011908247.1">
    <property type="nucleotide sequence ID" value="NZ_CP089965.1"/>
</dbReference>
<evidence type="ECO:0000313" key="3">
    <source>
        <dbReference type="EMBL" id="PTR18913.1"/>
    </source>
</evidence>
<sequence length="91" mass="9317">MSASENDIDKQKRRHRGPLIGIAVVVIFALGYLVWWFGYEVAEGNPPQGADVQMDGRTGETGAAPQAGSVGGNSPASADNAPAPPATAPAD</sequence>
<feature type="region of interest" description="Disordered" evidence="1">
    <location>
        <begin position="45"/>
        <end position="91"/>
    </location>
</feature>
<feature type="compositionally biased region" description="Pro residues" evidence="1">
    <location>
        <begin position="82"/>
        <end position="91"/>
    </location>
</feature>